<reference evidence="2 3" key="1">
    <citation type="submission" date="2024-03" db="EMBL/GenBank/DDBJ databases">
        <title>Aureococcus anophagefferens CCMP1851 and Kratosvirus quantuckense: Draft genome of a second virus-susceptible host strain in the model system.</title>
        <authorList>
            <person name="Chase E."/>
            <person name="Truchon A.R."/>
            <person name="Schepens W."/>
            <person name="Wilhelm S.W."/>
        </authorList>
    </citation>
    <scope>NUCLEOTIDE SEQUENCE [LARGE SCALE GENOMIC DNA]</scope>
    <source>
        <strain evidence="2 3">CCMP1851</strain>
    </source>
</reference>
<evidence type="ECO:0000256" key="1">
    <source>
        <dbReference type="SAM" id="MobiDB-lite"/>
    </source>
</evidence>
<evidence type="ECO:0000313" key="2">
    <source>
        <dbReference type="EMBL" id="KAK7242463.1"/>
    </source>
</evidence>
<dbReference type="Proteomes" id="UP001363151">
    <property type="component" value="Unassembled WGS sequence"/>
</dbReference>
<comment type="caution">
    <text evidence="2">The sequence shown here is derived from an EMBL/GenBank/DDBJ whole genome shotgun (WGS) entry which is preliminary data.</text>
</comment>
<feature type="compositionally biased region" description="Low complexity" evidence="1">
    <location>
        <begin position="485"/>
        <end position="501"/>
    </location>
</feature>
<proteinExistence type="predicted"/>
<accession>A0ABR1G203</accession>
<keyword evidence="3" id="KW-1185">Reference proteome</keyword>
<sequence length="757" mass="80860">MDSEEVDDVPWAPGPVARQRALEGRLDAALATKGDISTPSFGHLPIPVILACCGGETVACDCAASYTADRAAFLLASVVATDRAAASRASALWEGLCAAYARSVGGRILPRPWSGRQTCRWRDELLLAVRLEIWPEPREPPVYSDLEIGDPDGLCWHSLQPAMIPDYIRALPSFDLWQHAKGPAVAKRLLDGGFLDVALSLARGALSFEEQRLGARLLHHICSFDVAAAALLRKPEAVPLLCHLSLTTVATVVCSSLVDGRLCGHVVDVLRQDSAARARPRIISDMRTLEACARQLLDILAHKARKLEGRALRDARDAFAQPCVAAAIAHALVDCAPGTVDKALWLLEGVARLLGPAEGARLAPLAVPFLFSAPGCPADLGVDQHPEQRSLLAANALRSVATPALLEIPGAVEGLAVVLECDYAEPEGTRGLYERKPTKGARSLRYRRVAETTTGAFLHPARAALEALAVAVGACEDAAAAAMDAAPSTRPATTRSSATPAPGEPARRAGPGARALDEDRAAATLRGDALKAARLAARQAFKKAAGNAAASARPPRCASATGGAEDRASMWARLADLEFQASRELEALGEPGRAIEALGAAARSRIRASSRDKRGGVARTRSPCGAGRPPGDDASRALNAAPPRSAMNTEEIQRDLNLWRSKPEFERHAYGEDDPEDLERFGRRYDAARARRLEPWCDKYGFEDDALRYDDPPSDVEVLWDGYLDEPIDAAIAEKERIEAILASDWDSGESDDDTAT</sequence>
<feature type="region of interest" description="Disordered" evidence="1">
    <location>
        <begin position="604"/>
        <end position="648"/>
    </location>
</feature>
<name>A0ABR1G203_AURAN</name>
<dbReference type="EMBL" id="JBBJCI010000142">
    <property type="protein sequence ID" value="KAK7242463.1"/>
    <property type="molecule type" value="Genomic_DNA"/>
</dbReference>
<organism evidence="2 3">
    <name type="scientific">Aureococcus anophagefferens</name>
    <name type="common">Harmful bloom alga</name>
    <dbReference type="NCBI Taxonomy" id="44056"/>
    <lineage>
        <taxon>Eukaryota</taxon>
        <taxon>Sar</taxon>
        <taxon>Stramenopiles</taxon>
        <taxon>Ochrophyta</taxon>
        <taxon>Pelagophyceae</taxon>
        <taxon>Pelagomonadales</taxon>
        <taxon>Pelagomonadaceae</taxon>
        <taxon>Aureococcus</taxon>
    </lineage>
</organism>
<gene>
    <name evidence="2" type="ORF">SO694_00017024</name>
</gene>
<protein>
    <submittedName>
        <fullName evidence="2">Uncharacterized protein</fullName>
    </submittedName>
</protein>
<feature type="region of interest" description="Disordered" evidence="1">
    <location>
        <begin position="485"/>
        <end position="518"/>
    </location>
</feature>
<evidence type="ECO:0000313" key="3">
    <source>
        <dbReference type="Proteomes" id="UP001363151"/>
    </source>
</evidence>